<organism evidence="2 3">
    <name type="scientific">Hoyosella altamirensis</name>
    <dbReference type="NCBI Taxonomy" id="616997"/>
    <lineage>
        <taxon>Bacteria</taxon>
        <taxon>Bacillati</taxon>
        <taxon>Actinomycetota</taxon>
        <taxon>Actinomycetes</taxon>
        <taxon>Mycobacteriales</taxon>
        <taxon>Hoyosellaceae</taxon>
        <taxon>Hoyosella</taxon>
    </lineage>
</organism>
<evidence type="ECO:0000313" key="3">
    <source>
        <dbReference type="Proteomes" id="UP000567922"/>
    </source>
</evidence>
<protein>
    <recommendedName>
        <fullName evidence="4">RecT family protein</fullName>
    </recommendedName>
</protein>
<keyword evidence="3" id="KW-1185">Reference proteome</keyword>
<dbReference type="Proteomes" id="UP000567922">
    <property type="component" value="Unassembled WGS sequence"/>
</dbReference>
<gene>
    <name evidence="2" type="ORF">FHU29_004491</name>
</gene>
<sequence>MSEIEVQSHTGEIVSTTANLGGASLAEQFRQWDEAYRFGQGICRSQIIPEAFRVKPNDVNTGRDPAADIAVVALRAAPLGMDLMTALETMFVVHGRVSMSAKMKAALIRRAGHVLQEVEATDKVVRYYSRRHDTGEEFTSEWTIERAERAKYTKNEKYATNPQQMLRWKCISETGDALYSDVLLGIPTREDLILEGESEPVRASTVAPKGIEGVKARLGVGSHSVNTEPAPQAEPAAQPPAGDATKPQLAKLNMLLEKEGLASKEEKLDWLSKTFKRAFTSSSELSKHEASQCVQFLEGEQAKSDSGETGGHRA</sequence>
<dbReference type="RefSeq" id="WP_064442596.1">
    <property type="nucleotide sequence ID" value="NZ_BDDI01000030.1"/>
</dbReference>
<dbReference type="EMBL" id="JACHWS010000005">
    <property type="protein sequence ID" value="MBB3040001.1"/>
    <property type="molecule type" value="Genomic_DNA"/>
</dbReference>
<comment type="caution">
    <text evidence="2">The sequence shown here is derived from an EMBL/GenBank/DDBJ whole genome shotgun (WGS) entry which is preliminary data.</text>
</comment>
<evidence type="ECO:0008006" key="4">
    <source>
        <dbReference type="Google" id="ProtNLM"/>
    </source>
</evidence>
<accession>A0A839RW73</accession>
<evidence type="ECO:0000313" key="2">
    <source>
        <dbReference type="EMBL" id="MBB3040001.1"/>
    </source>
</evidence>
<name>A0A839RW73_9ACTN</name>
<feature type="compositionally biased region" description="Low complexity" evidence="1">
    <location>
        <begin position="228"/>
        <end position="241"/>
    </location>
</feature>
<evidence type="ECO:0000256" key="1">
    <source>
        <dbReference type="SAM" id="MobiDB-lite"/>
    </source>
</evidence>
<proteinExistence type="predicted"/>
<feature type="region of interest" description="Disordered" evidence="1">
    <location>
        <begin position="222"/>
        <end position="245"/>
    </location>
</feature>
<dbReference type="AlphaFoldDB" id="A0A839RW73"/>
<dbReference type="OrthoDB" id="3693665at2"/>
<reference evidence="2 3" key="1">
    <citation type="submission" date="2020-08" db="EMBL/GenBank/DDBJ databases">
        <title>Sequencing the genomes of 1000 actinobacteria strains.</title>
        <authorList>
            <person name="Klenk H.-P."/>
        </authorList>
    </citation>
    <scope>NUCLEOTIDE SEQUENCE [LARGE SCALE GENOMIC DNA]</scope>
    <source>
        <strain evidence="2 3">DSM 45258</strain>
    </source>
</reference>